<sequence length="73" mass="8313">MVSVWMPSPYLVEREGTNNENLPETHVVLKKIRAVLDERYPTACYSPKPISGPRIPGPTSARETNATWRFISR</sequence>
<dbReference type="AlphaFoldDB" id="A0A455UDS0"/>
<reference evidence="2 3" key="1">
    <citation type="journal article" date="2019" name="Microbiol. Resour. Announc.">
        <title>Complete Genome Sequence of Halomonas sulfidaeris Strain Esulfide1 Isolated from a Metal Sulfide Rock at a Depth of 2,200 Meters, Obtained Using Nanopore Sequencing.</title>
        <authorList>
            <person name="Saito M."/>
            <person name="Nishigata A."/>
            <person name="Galipon J."/>
            <person name="Arakawa K."/>
        </authorList>
    </citation>
    <scope>NUCLEOTIDE SEQUENCE [LARGE SCALE GENOMIC DNA]</scope>
    <source>
        <strain evidence="2 3">ATCC BAA-803</strain>
    </source>
</reference>
<accession>A0A455UDS0</accession>
<dbReference type="KEGG" id="hsr:HSBAA_50830"/>
<evidence type="ECO:0000256" key="1">
    <source>
        <dbReference type="SAM" id="MobiDB-lite"/>
    </source>
</evidence>
<dbReference type="EMBL" id="AP019514">
    <property type="protein sequence ID" value="BBI63777.1"/>
    <property type="molecule type" value="Genomic_DNA"/>
</dbReference>
<gene>
    <name evidence="2" type="ORF">HSBAA_50830</name>
</gene>
<evidence type="ECO:0000313" key="2">
    <source>
        <dbReference type="EMBL" id="BBI63777.1"/>
    </source>
</evidence>
<evidence type="ECO:0000313" key="3">
    <source>
        <dbReference type="Proteomes" id="UP000320231"/>
    </source>
</evidence>
<proteinExistence type="predicted"/>
<dbReference type="Proteomes" id="UP000320231">
    <property type="component" value="Chromosome"/>
</dbReference>
<feature type="region of interest" description="Disordered" evidence="1">
    <location>
        <begin position="47"/>
        <end position="66"/>
    </location>
</feature>
<organism evidence="2 3">
    <name type="scientific">Vreelandella sulfidaeris</name>
    <dbReference type="NCBI Taxonomy" id="115553"/>
    <lineage>
        <taxon>Bacteria</taxon>
        <taxon>Pseudomonadati</taxon>
        <taxon>Pseudomonadota</taxon>
        <taxon>Gammaproteobacteria</taxon>
        <taxon>Oceanospirillales</taxon>
        <taxon>Halomonadaceae</taxon>
        <taxon>Vreelandella</taxon>
    </lineage>
</organism>
<dbReference type="Gene3D" id="3.20.20.80">
    <property type="entry name" value="Glycosidases"/>
    <property type="match status" value="1"/>
</dbReference>
<protein>
    <submittedName>
        <fullName evidence="2">Uncharacterized protein</fullName>
    </submittedName>
</protein>
<name>A0A455UDS0_9GAMM</name>